<keyword evidence="5" id="KW-0813">Transport</keyword>
<dbReference type="InterPro" id="IPR018000">
    <property type="entry name" value="Neurotransmitter_ion_chnl_CS"/>
</dbReference>
<feature type="transmembrane region" description="Helical" evidence="5">
    <location>
        <begin position="213"/>
        <end position="236"/>
    </location>
</feature>
<keyword evidence="2 5" id="KW-0812">Transmembrane</keyword>
<keyword evidence="5" id="KW-0406">Ion transport</keyword>
<protein>
    <submittedName>
        <fullName evidence="9">Neur_chan_LBD domain-containing protein</fullName>
    </submittedName>
</protein>
<evidence type="ECO:0000256" key="2">
    <source>
        <dbReference type="ARBA" id="ARBA00022692"/>
    </source>
</evidence>
<organism evidence="8 9">
    <name type="scientific">Toxocara canis</name>
    <name type="common">Canine roundworm</name>
    <dbReference type="NCBI Taxonomy" id="6265"/>
    <lineage>
        <taxon>Eukaryota</taxon>
        <taxon>Metazoa</taxon>
        <taxon>Ecdysozoa</taxon>
        <taxon>Nematoda</taxon>
        <taxon>Chromadorea</taxon>
        <taxon>Rhabditida</taxon>
        <taxon>Spirurina</taxon>
        <taxon>Ascaridomorpha</taxon>
        <taxon>Ascaridoidea</taxon>
        <taxon>Toxocaridae</taxon>
        <taxon>Toxocara</taxon>
    </lineage>
</organism>
<proteinExistence type="inferred from homology"/>
<accession>A0A183UMS8</accession>
<dbReference type="Gene3D" id="2.70.170.10">
    <property type="entry name" value="Neurotransmitter-gated ion-channel ligand-binding domain"/>
    <property type="match status" value="1"/>
</dbReference>
<evidence type="ECO:0000259" key="6">
    <source>
        <dbReference type="Pfam" id="PF02931"/>
    </source>
</evidence>
<dbReference type="PANTHER" id="PTHR18945">
    <property type="entry name" value="NEUROTRANSMITTER GATED ION CHANNEL"/>
    <property type="match status" value="1"/>
</dbReference>
<dbReference type="AlphaFoldDB" id="A0A183UMS8"/>
<dbReference type="Pfam" id="PF02931">
    <property type="entry name" value="Neur_chan_LBD"/>
    <property type="match status" value="1"/>
</dbReference>
<dbReference type="PRINTS" id="PR00252">
    <property type="entry name" value="NRIONCHANNEL"/>
</dbReference>
<dbReference type="PROSITE" id="PS00236">
    <property type="entry name" value="NEUROTR_ION_CHANNEL"/>
    <property type="match status" value="1"/>
</dbReference>
<dbReference type="InterPro" id="IPR036734">
    <property type="entry name" value="Neur_chan_lig-bd_sf"/>
</dbReference>
<keyword evidence="8" id="KW-1185">Reference proteome</keyword>
<reference evidence="9" key="1">
    <citation type="submission" date="2016-06" db="UniProtKB">
        <authorList>
            <consortium name="WormBaseParasite"/>
        </authorList>
    </citation>
    <scope>IDENTIFICATION</scope>
</reference>
<evidence type="ECO:0000256" key="1">
    <source>
        <dbReference type="ARBA" id="ARBA00004141"/>
    </source>
</evidence>
<evidence type="ECO:0000313" key="8">
    <source>
        <dbReference type="Proteomes" id="UP000050794"/>
    </source>
</evidence>
<evidence type="ECO:0000256" key="4">
    <source>
        <dbReference type="ARBA" id="ARBA00023136"/>
    </source>
</evidence>
<dbReference type="CDD" id="cd18989">
    <property type="entry name" value="LGIC_ECD_cation"/>
    <property type="match status" value="1"/>
</dbReference>
<dbReference type="InterPro" id="IPR036719">
    <property type="entry name" value="Neuro-gated_channel_TM_sf"/>
</dbReference>
<evidence type="ECO:0000313" key="7">
    <source>
        <dbReference type="EMBL" id="VDM41119.1"/>
    </source>
</evidence>
<evidence type="ECO:0000313" key="9">
    <source>
        <dbReference type="WBParaSite" id="TCNE_0000979801-mRNA-1"/>
    </source>
</evidence>
<dbReference type="SUPFAM" id="SSF63712">
    <property type="entry name" value="Nicotinic receptor ligand binding domain-like"/>
    <property type="match status" value="1"/>
</dbReference>
<gene>
    <name evidence="7" type="ORF">TCNE_LOCUS9798</name>
</gene>
<name>A0A183UMS8_TOXCA</name>
<dbReference type="InterPro" id="IPR038050">
    <property type="entry name" value="Neuro_actylchol_rec"/>
</dbReference>
<dbReference type="SUPFAM" id="SSF90112">
    <property type="entry name" value="Neurotransmitter-gated ion-channel transmembrane pore"/>
    <property type="match status" value="1"/>
</dbReference>
<sequence>MRRYDKRIRPFVDENRPVIVEMTIVMAILTELVAMKKHPALNFLSLQRENQQVAAVVFSQTQRWRDPKLTWNPLLFNNRTEVVVPQSLLWVPKLFVYNSMETKEMLNEDKFDAKVSHDGTIKLNIPQFVTCLCRLNIDPFPFDTQFCAIAQASPLLNTNEMDINATKPPSDSYFAGNAEWEVMNVSVRHMKFLEDGEYRSEVHYILHLRRRPIYYITVIVAPTFLISALSILGIFSPGTNDGPRNEKVSLGLGSLLAMTVLLDIVAGAMPKSNSIPLLALHQLILPSGYYIVAVILLCAVAVGISMASLAINRQLIHKGKLPTRLTYRMLLVSPFKDSKKRRHTCTTKILDCVAECEQPKSLQFPDLELIYSRLLEIAESQRSFRRKLEMQLLRKSVELEWNKVFSRFDYFFLFIFELLNLIILLMFLRNGFLPVPQLPNDFAV</sequence>
<keyword evidence="5" id="KW-0407">Ion channel</keyword>
<feature type="transmembrane region" description="Helical" evidence="5">
    <location>
        <begin position="410"/>
        <end position="428"/>
    </location>
</feature>
<comment type="subcellular location">
    <subcellularLocation>
        <location evidence="1">Membrane</location>
        <topology evidence="1">Multi-pass membrane protein</topology>
    </subcellularLocation>
</comment>
<dbReference type="GO" id="GO:0005230">
    <property type="term" value="F:extracellular ligand-gated monoatomic ion channel activity"/>
    <property type="evidence" value="ECO:0007669"/>
    <property type="project" value="InterPro"/>
</dbReference>
<dbReference type="WBParaSite" id="TCNE_0000979801-mRNA-1">
    <property type="protein sequence ID" value="TCNE_0000979801-mRNA-1"/>
    <property type="gene ID" value="TCNE_0000979801"/>
</dbReference>
<dbReference type="EMBL" id="UYWY01020288">
    <property type="protein sequence ID" value="VDM41119.1"/>
    <property type="molecule type" value="Genomic_DNA"/>
</dbReference>
<dbReference type="FunFam" id="1.20.58.390:FF:000071">
    <property type="entry name" value="Ligand-Gated ion Channel"/>
    <property type="match status" value="1"/>
</dbReference>
<keyword evidence="4 5" id="KW-0472">Membrane</keyword>
<evidence type="ECO:0000256" key="3">
    <source>
        <dbReference type="ARBA" id="ARBA00022989"/>
    </source>
</evidence>
<dbReference type="CDD" id="cd19051">
    <property type="entry name" value="LGIC_TM_cation"/>
    <property type="match status" value="1"/>
</dbReference>
<dbReference type="FunFam" id="2.70.170.10:FF:000027">
    <property type="entry name" value="Ligand-Gated ion Channel"/>
    <property type="match status" value="1"/>
</dbReference>
<dbReference type="GO" id="GO:0016020">
    <property type="term" value="C:membrane"/>
    <property type="evidence" value="ECO:0007669"/>
    <property type="project" value="UniProtKB-SubCell"/>
</dbReference>
<dbReference type="GO" id="GO:0004888">
    <property type="term" value="F:transmembrane signaling receptor activity"/>
    <property type="evidence" value="ECO:0007669"/>
    <property type="project" value="InterPro"/>
</dbReference>
<comment type="similarity">
    <text evidence="5">Belongs to the ligand-gated ion channel (TC 1.A.9) family.</text>
</comment>
<reference evidence="7 8" key="2">
    <citation type="submission" date="2018-11" db="EMBL/GenBank/DDBJ databases">
        <authorList>
            <consortium name="Pathogen Informatics"/>
        </authorList>
    </citation>
    <scope>NUCLEOTIDE SEQUENCE [LARGE SCALE GENOMIC DNA]</scope>
</reference>
<feature type="domain" description="Neurotransmitter-gated ion-channel ligand-binding" evidence="6">
    <location>
        <begin position="2"/>
        <end position="212"/>
    </location>
</feature>
<feature type="transmembrane region" description="Helical" evidence="5">
    <location>
        <begin position="248"/>
        <end position="268"/>
    </location>
</feature>
<dbReference type="Proteomes" id="UP000050794">
    <property type="component" value="Unassembled WGS sequence"/>
</dbReference>
<dbReference type="Gene3D" id="1.20.58.390">
    <property type="entry name" value="Neurotransmitter-gated ion-channel transmembrane domain"/>
    <property type="match status" value="1"/>
</dbReference>
<dbReference type="InterPro" id="IPR006202">
    <property type="entry name" value="Neur_chan_lig-bd"/>
</dbReference>
<evidence type="ECO:0000256" key="5">
    <source>
        <dbReference type="RuleBase" id="RU000687"/>
    </source>
</evidence>
<dbReference type="InterPro" id="IPR006201">
    <property type="entry name" value="Neur_channel"/>
</dbReference>
<keyword evidence="3 5" id="KW-1133">Transmembrane helix</keyword>
<feature type="transmembrane region" description="Helical" evidence="5">
    <location>
        <begin position="289"/>
        <end position="311"/>
    </location>
</feature>